<dbReference type="InterPro" id="IPR038404">
    <property type="entry name" value="TRAP_DctP_sf"/>
</dbReference>
<evidence type="ECO:0000256" key="2">
    <source>
        <dbReference type="SAM" id="SignalP"/>
    </source>
</evidence>
<dbReference type="PANTHER" id="PTHR33376">
    <property type="match status" value="1"/>
</dbReference>
<evidence type="ECO:0000313" key="4">
    <source>
        <dbReference type="Proteomes" id="UP000554144"/>
    </source>
</evidence>
<name>A0A853H481_9BURK</name>
<comment type="caution">
    <text evidence="3">The sequence shown here is derived from an EMBL/GenBank/DDBJ whole genome shotgun (WGS) entry which is preliminary data.</text>
</comment>
<evidence type="ECO:0000256" key="1">
    <source>
        <dbReference type="ARBA" id="ARBA00022729"/>
    </source>
</evidence>
<gene>
    <name evidence="3" type="primary">dctP</name>
    <name evidence="3" type="ORF">H0A62_13995</name>
</gene>
<dbReference type="InterPro" id="IPR018389">
    <property type="entry name" value="DctP_fam"/>
</dbReference>
<dbReference type="OrthoDB" id="6073716at2"/>
<dbReference type="RefSeq" id="WP_130039860.1">
    <property type="nucleotide sequence ID" value="NZ_JACCEV010000004.1"/>
</dbReference>
<dbReference type="GO" id="GO:0055085">
    <property type="term" value="P:transmembrane transport"/>
    <property type="evidence" value="ECO:0007669"/>
    <property type="project" value="InterPro"/>
</dbReference>
<organism evidence="3 4">
    <name type="scientific">Pollutimonas harenae</name>
    <dbReference type="NCBI Taxonomy" id="657015"/>
    <lineage>
        <taxon>Bacteria</taxon>
        <taxon>Pseudomonadati</taxon>
        <taxon>Pseudomonadota</taxon>
        <taxon>Betaproteobacteria</taxon>
        <taxon>Burkholderiales</taxon>
        <taxon>Alcaligenaceae</taxon>
        <taxon>Pollutimonas</taxon>
    </lineage>
</organism>
<reference evidence="3 4" key="1">
    <citation type="submission" date="2020-07" db="EMBL/GenBank/DDBJ databases">
        <title>Taxonomic revisions and descriptions of new bacterial species based on genomic comparisons in the high-G+C-content subgroup of the family Alcaligenaceae.</title>
        <authorList>
            <person name="Szabo A."/>
            <person name="Felfoldi T."/>
        </authorList>
    </citation>
    <scope>NUCLEOTIDE SEQUENCE [LARGE SCALE GENOMIC DNA]</scope>
    <source>
        <strain evidence="3 4">DSM 25667</strain>
    </source>
</reference>
<evidence type="ECO:0000313" key="3">
    <source>
        <dbReference type="EMBL" id="NYT86719.1"/>
    </source>
</evidence>
<dbReference type="Gene3D" id="3.40.190.170">
    <property type="entry name" value="Bacterial extracellular solute-binding protein, family 7"/>
    <property type="match status" value="1"/>
</dbReference>
<keyword evidence="4" id="KW-1185">Reference proteome</keyword>
<feature type="chain" id="PRO_5032610565" evidence="2">
    <location>
        <begin position="26"/>
        <end position="341"/>
    </location>
</feature>
<dbReference type="CDD" id="cd13601">
    <property type="entry name" value="PBP2_TRAP_DctP1_3_4_like"/>
    <property type="match status" value="1"/>
</dbReference>
<accession>A0A853H481</accession>
<dbReference type="EMBL" id="JACCEV010000004">
    <property type="protein sequence ID" value="NYT86719.1"/>
    <property type="molecule type" value="Genomic_DNA"/>
</dbReference>
<dbReference type="Pfam" id="PF03480">
    <property type="entry name" value="DctP"/>
    <property type="match status" value="1"/>
</dbReference>
<protein>
    <submittedName>
        <fullName evidence="3">TRAP transporter substrate-binding protein DctP</fullName>
    </submittedName>
</protein>
<proteinExistence type="predicted"/>
<dbReference type="PANTHER" id="PTHR33376:SF15">
    <property type="entry name" value="BLL6794 PROTEIN"/>
    <property type="match status" value="1"/>
</dbReference>
<dbReference type="AlphaFoldDB" id="A0A853H481"/>
<keyword evidence="1 2" id="KW-0732">Signal</keyword>
<sequence length="341" mass="37060">MKKALISSLAAMTACGMFVSPIASAEQTLRVADSLPVGHFFAEYATKYWMEEVTKATGGEIKFNYYPAEQLGKAKDLLALTQSGVVDVGYVVPSYASDKMPLTAVAELPGSFDTSCAATLAYEKLATKDGILAKKEFEPNGVRLMFTLVLPPYQAFTGGKPLTDIKSIEGLKLRTAGGAMDATVRSFGGVPVRMAAPELYESLSRGTVDGMLFPYASLLSYDLAGITKYGTTGENFGSAVLTYVISEKLWKTFSPEVQKAISEVGKKTTQRVCSMTDDDTARDIEKIREKGVTFVHFEGEDRKVIDANMVEVSKQWAEKLDQRGKPGSEVLQAFHEALKSQ</sequence>
<feature type="signal peptide" evidence="2">
    <location>
        <begin position="1"/>
        <end position="25"/>
    </location>
</feature>
<dbReference type="Proteomes" id="UP000554144">
    <property type="component" value="Unassembled WGS sequence"/>
</dbReference>
<dbReference type="PROSITE" id="PS51257">
    <property type="entry name" value="PROKAR_LIPOPROTEIN"/>
    <property type="match status" value="1"/>
</dbReference>
<dbReference type="NCBIfam" id="NF037995">
    <property type="entry name" value="TRAP_S1"/>
    <property type="match status" value="1"/>
</dbReference>